<gene>
    <name evidence="3" type="ORF">ACFQ4C_06685</name>
</gene>
<sequence length="130" mass="15259">MSILTGSRPPSTDTIPDKLDQKRLLQLYADDTDMLITHIELFLGEVIPQFQELEERIHLMDWAGVRSLTHQLRPWLSMVGLTDLENKLWEMERIAGNRPDRETLLALWGTFKEKLRQMTLVLNSELERMK</sequence>
<protein>
    <submittedName>
        <fullName evidence="3">Hpt domain-containing protein</fullName>
    </submittedName>
</protein>
<proteinExistence type="predicted"/>
<dbReference type="Gene3D" id="1.20.120.160">
    <property type="entry name" value="HPT domain"/>
    <property type="match status" value="1"/>
</dbReference>
<keyword evidence="1" id="KW-0597">Phosphoprotein</keyword>
<feature type="modified residue" description="Phosphohistidine" evidence="1">
    <location>
        <position position="70"/>
    </location>
</feature>
<dbReference type="RefSeq" id="WP_265989068.1">
    <property type="nucleotide sequence ID" value="NZ_CP110973.1"/>
</dbReference>
<dbReference type="SUPFAM" id="SSF47226">
    <property type="entry name" value="Histidine-containing phosphotransfer domain, HPT domain"/>
    <property type="match status" value="1"/>
</dbReference>
<accession>A0ABW3QC00</accession>
<dbReference type="InterPro" id="IPR036641">
    <property type="entry name" value="HPT_dom_sf"/>
</dbReference>
<dbReference type="InterPro" id="IPR008207">
    <property type="entry name" value="Sig_transdc_His_kin_Hpt_dom"/>
</dbReference>
<evidence type="ECO:0000256" key="1">
    <source>
        <dbReference type="PROSITE-ProRule" id="PRU00110"/>
    </source>
</evidence>
<name>A0ABW3QC00_9BACT</name>
<dbReference type="Pfam" id="PF01627">
    <property type="entry name" value="Hpt"/>
    <property type="match status" value="1"/>
</dbReference>
<feature type="domain" description="HPt" evidence="2">
    <location>
        <begin position="31"/>
        <end position="130"/>
    </location>
</feature>
<organism evidence="3 4">
    <name type="scientific">Larkinella insperata</name>
    <dbReference type="NCBI Taxonomy" id="332158"/>
    <lineage>
        <taxon>Bacteria</taxon>
        <taxon>Pseudomonadati</taxon>
        <taxon>Bacteroidota</taxon>
        <taxon>Cytophagia</taxon>
        <taxon>Cytophagales</taxon>
        <taxon>Spirosomataceae</taxon>
        <taxon>Larkinella</taxon>
    </lineage>
</organism>
<reference evidence="4" key="1">
    <citation type="journal article" date="2019" name="Int. J. Syst. Evol. Microbiol.">
        <title>The Global Catalogue of Microorganisms (GCM) 10K type strain sequencing project: providing services to taxonomists for standard genome sequencing and annotation.</title>
        <authorList>
            <consortium name="The Broad Institute Genomics Platform"/>
            <consortium name="The Broad Institute Genome Sequencing Center for Infectious Disease"/>
            <person name="Wu L."/>
            <person name="Ma J."/>
        </authorList>
    </citation>
    <scope>NUCLEOTIDE SEQUENCE [LARGE SCALE GENOMIC DNA]</scope>
    <source>
        <strain evidence="4">CCUG 55608</strain>
    </source>
</reference>
<keyword evidence="4" id="KW-1185">Reference proteome</keyword>
<evidence type="ECO:0000313" key="4">
    <source>
        <dbReference type="Proteomes" id="UP001597116"/>
    </source>
</evidence>
<evidence type="ECO:0000313" key="3">
    <source>
        <dbReference type="EMBL" id="MFD1140785.1"/>
    </source>
</evidence>
<dbReference type="Proteomes" id="UP001597116">
    <property type="component" value="Unassembled WGS sequence"/>
</dbReference>
<evidence type="ECO:0000259" key="2">
    <source>
        <dbReference type="PROSITE" id="PS50894"/>
    </source>
</evidence>
<comment type="caution">
    <text evidence="3">The sequence shown here is derived from an EMBL/GenBank/DDBJ whole genome shotgun (WGS) entry which is preliminary data.</text>
</comment>
<dbReference type="PROSITE" id="PS50894">
    <property type="entry name" value="HPT"/>
    <property type="match status" value="1"/>
</dbReference>
<dbReference type="EMBL" id="JBHTLP010000002">
    <property type="protein sequence ID" value="MFD1140785.1"/>
    <property type="molecule type" value="Genomic_DNA"/>
</dbReference>